<keyword evidence="4" id="KW-1185">Reference proteome</keyword>
<proteinExistence type="predicted"/>
<sequence length="399" mass="41692">MTAEPLPEARLDWPGVVVVGGGVTGLLTALELDRRGIAALVLDQAAACCAQSGQAHGWLHRGGIFPDTGTADVELLDQGARAWARLLDQHPDPAAVDCRVGGLHPRTLDAVTAVWRHLRLPYQHATPGAACAWALHAPERAVVPLRVLRPLLAGTRVALRRAEATGITAYGNTARSLTVRAGQRLFRVNADAFVLAAGAGIAALLPRAAPADRLAHRLSFMLVARSAAAPAHALAIPEQEALGLFTVPRTGGGHRYSLLSNFISYAPTADLGHSRANWLSGIAPTVLRFLPGLWESPDTRWGVYAAVKAEPTRPVALGAPTMALLPTGHANVAAGVPGKLVLAPLLAQALAEAVSGHARPAPATPAAAPDALPDLPWGPEEWEITALVRRSTLFAGEAP</sequence>
<organism evidence="3 4">
    <name type="scientific">Catellatospora methionotrophica</name>
    <dbReference type="NCBI Taxonomy" id="121620"/>
    <lineage>
        <taxon>Bacteria</taxon>
        <taxon>Bacillati</taxon>
        <taxon>Actinomycetota</taxon>
        <taxon>Actinomycetes</taxon>
        <taxon>Micromonosporales</taxon>
        <taxon>Micromonosporaceae</taxon>
        <taxon>Catellatospora</taxon>
    </lineage>
</organism>
<protein>
    <recommendedName>
        <fullName evidence="2">FAD dependent oxidoreductase domain-containing protein</fullName>
    </recommendedName>
</protein>
<dbReference type="GO" id="GO:0005737">
    <property type="term" value="C:cytoplasm"/>
    <property type="evidence" value="ECO:0007669"/>
    <property type="project" value="TreeGrafter"/>
</dbReference>
<evidence type="ECO:0000259" key="2">
    <source>
        <dbReference type="Pfam" id="PF01266"/>
    </source>
</evidence>
<dbReference type="RefSeq" id="WP_166377905.1">
    <property type="nucleotide sequence ID" value="NZ_BAAATT010000007.1"/>
</dbReference>
<dbReference type="SUPFAM" id="SSF51905">
    <property type="entry name" value="FAD/NAD(P)-binding domain"/>
    <property type="match status" value="1"/>
</dbReference>
<keyword evidence="1" id="KW-0560">Oxidoreductase</keyword>
<accession>A0A8J3PEU6</accession>
<evidence type="ECO:0000313" key="4">
    <source>
        <dbReference type="Proteomes" id="UP000660339"/>
    </source>
</evidence>
<dbReference type="Gene3D" id="3.30.9.10">
    <property type="entry name" value="D-Amino Acid Oxidase, subunit A, domain 2"/>
    <property type="match status" value="1"/>
</dbReference>
<dbReference type="GO" id="GO:0016491">
    <property type="term" value="F:oxidoreductase activity"/>
    <property type="evidence" value="ECO:0007669"/>
    <property type="project" value="UniProtKB-KW"/>
</dbReference>
<dbReference type="InterPro" id="IPR006076">
    <property type="entry name" value="FAD-dep_OxRdtase"/>
</dbReference>
<dbReference type="EMBL" id="BONJ01000014">
    <property type="protein sequence ID" value="GIG14552.1"/>
    <property type="molecule type" value="Genomic_DNA"/>
</dbReference>
<dbReference type="InterPro" id="IPR036188">
    <property type="entry name" value="FAD/NAD-bd_sf"/>
</dbReference>
<dbReference type="Pfam" id="PF01266">
    <property type="entry name" value="DAO"/>
    <property type="match status" value="1"/>
</dbReference>
<dbReference type="Gene3D" id="3.50.50.60">
    <property type="entry name" value="FAD/NAD(P)-binding domain"/>
    <property type="match status" value="1"/>
</dbReference>
<evidence type="ECO:0000313" key="3">
    <source>
        <dbReference type="EMBL" id="GIG14552.1"/>
    </source>
</evidence>
<evidence type="ECO:0000256" key="1">
    <source>
        <dbReference type="ARBA" id="ARBA00023002"/>
    </source>
</evidence>
<dbReference type="PANTHER" id="PTHR13847">
    <property type="entry name" value="SARCOSINE DEHYDROGENASE-RELATED"/>
    <property type="match status" value="1"/>
</dbReference>
<comment type="caution">
    <text evidence="3">The sequence shown here is derived from an EMBL/GenBank/DDBJ whole genome shotgun (WGS) entry which is preliminary data.</text>
</comment>
<dbReference type="AlphaFoldDB" id="A0A8J3PEU6"/>
<dbReference type="PANTHER" id="PTHR13847:SF287">
    <property type="entry name" value="FAD-DEPENDENT OXIDOREDUCTASE DOMAIN-CONTAINING PROTEIN 1"/>
    <property type="match status" value="1"/>
</dbReference>
<reference evidence="3" key="1">
    <citation type="submission" date="2021-01" db="EMBL/GenBank/DDBJ databases">
        <title>Whole genome shotgun sequence of Catellatospora methionotrophica NBRC 14553.</title>
        <authorList>
            <person name="Komaki H."/>
            <person name="Tamura T."/>
        </authorList>
    </citation>
    <scope>NUCLEOTIDE SEQUENCE</scope>
    <source>
        <strain evidence="3">NBRC 14553</strain>
    </source>
</reference>
<name>A0A8J3PEU6_9ACTN</name>
<dbReference type="Proteomes" id="UP000660339">
    <property type="component" value="Unassembled WGS sequence"/>
</dbReference>
<feature type="domain" description="FAD dependent oxidoreductase" evidence="2">
    <location>
        <begin position="16"/>
        <end position="352"/>
    </location>
</feature>
<gene>
    <name evidence="3" type="ORF">Cme02nite_28840</name>
</gene>